<feature type="compositionally biased region" description="Polar residues" evidence="1">
    <location>
        <begin position="15"/>
        <end position="33"/>
    </location>
</feature>
<evidence type="ECO:0000256" key="1">
    <source>
        <dbReference type="SAM" id="MobiDB-lite"/>
    </source>
</evidence>
<feature type="region of interest" description="Disordered" evidence="1">
    <location>
        <begin position="15"/>
        <end position="66"/>
    </location>
</feature>
<accession>A0A250XQG1</accession>
<organism evidence="2 3">
    <name type="scientific">Chlamydomonas eustigma</name>
    <dbReference type="NCBI Taxonomy" id="1157962"/>
    <lineage>
        <taxon>Eukaryota</taxon>
        <taxon>Viridiplantae</taxon>
        <taxon>Chlorophyta</taxon>
        <taxon>core chlorophytes</taxon>
        <taxon>Chlorophyceae</taxon>
        <taxon>CS clade</taxon>
        <taxon>Chlamydomonadales</taxon>
        <taxon>Chlamydomonadaceae</taxon>
        <taxon>Chlamydomonas</taxon>
    </lineage>
</organism>
<dbReference type="PANTHER" id="PTHR35750:SF1">
    <property type="entry name" value="PHOSPHOLIPID HYDROPEROXIDE GLUTATHIONE PEROXIDASE"/>
    <property type="match status" value="1"/>
</dbReference>
<dbReference type="AlphaFoldDB" id="A0A250XQG1"/>
<dbReference type="OrthoDB" id="550279at2759"/>
<keyword evidence="3" id="KW-1185">Reference proteome</keyword>
<proteinExistence type="predicted"/>
<reference evidence="2 3" key="1">
    <citation type="submission" date="2017-08" db="EMBL/GenBank/DDBJ databases">
        <title>Acidophilic green algal genome provides insights into adaptation to an acidic environment.</title>
        <authorList>
            <person name="Hirooka S."/>
            <person name="Hirose Y."/>
            <person name="Kanesaki Y."/>
            <person name="Higuchi S."/>
            <person name="Fujiwara T."/>
            <person name="Onuma R."/>
            <person name="Era A."/>
            <person name="Ohbayashi R."/>
            <person name="Uzuka A."/>
            <person name="Nozaki H."/>
            <person name="Yoshikawa H."/>
            <person name="Miyagishima S.Y."/>
        </authorList>
    </citation>
    <scope>NUCLEOTIDE SEQUENCE [LARGE SCALE GENOMIC DNA]</scope>
    <source>
        <strain evidence="2 3">NIES-2499</strain>
    </source>
</reference>
<evidence type="ECO:0000313" key="3">
    <source>
        <dbReference type="Proteomes" id="UP000232323"/>
    </source>
</evidence>
<comment type="caution">
    <text evidence="2">The sequence shown here is derived from an EMBL/GenBank/DDBJ whole genome shotgun (WGS) entry which is preliminary data.</text>
</comment>
<evidence type="ECO:0000313" key="2">
    <source>
        <dbReference type="EMBL" id="GAX85311.1"/>
    </source>
</evidence>
<dbReference type="PANTHER" id="PTHR35750">
    <property type="entry name" value="PHOSPHOLIPID HYDROPEROXIDE GLUTATHIONE PEROXIDASE"/>
    <property type="match status" value="1"/>
</dbReference>
<dbReference type="EMBL" id="BEGY01000161">
    <property type="protein sequence ID" value="GAX85311.1"/>
    <property type="molecule type" value="Genomic_DNA"/>
</dbReference>
<gene>
    <name evidence="2" type="ORF">CEUSTIGMA_g12728.t1</name>
</gene>
<dbReference type="Proteomes" id="UP000232323">
    <property type="component" value="Unassembled WGS sequence"/>
</dbReference>
<sequence>MNFVKNLKSYIWGSDANTNSQETSSSMPEFNSGRSGGGFKRSIPAPNQPKASENKPPSLPILQELPNGTNGGIQGLSWYASMQRVDEDGCVADLFFVELGGKLMQQQVRTRPKPGPVEVLIVDSGNVVLSH</sequence>
<name>A0A250XQG1_9CHLO</name>
<protein>
    <submittedName>
        <fullName evidence="2">Uncharacterized protein</fullName>
    </submittedName>
</protein>